<protein>
    <submittedName>
        <fullName evidence="1">Uncharacterized protein</fullName>
    </submittedName>
</protein>
<proteinExistence type="predicted"/>
<reference evidence="2" key="1">
    <citation type="submission" date="2012-02" db="EMBL/GenBank/DDBJ databases">
        <title>Complete genome sequence of Rickettsia montanensis strain OSU 85-930.</title>
        <authorList>
            <person name="Johnson S.L."/>
            <person name="Munk A.C."/>
            <person name="Han S."/>
            <person name="Bruce D.C."/>
            <person name="Dasch G.A."/>
        </authorList>
    </citation>
    <scope>NUCLEOTIDE SEQUENCE [LARGE SCALE GENOMIC DNA]</scope>
    <source>
        <strain evidence="2">OSU 85-930</strain>
    </source>
</reference>
<dbReference type="HOGENOM" id="CLU_1453380_0_0_5"/>
<accession>H8KCZ6</accession>
<dbReference type="EMBL" id="CP003340">
    <property type="protein sequence ID" value="AFC73529.1"/>
    <property type="molecule type" value="Genomic_DNA"/>
</dbReference>
<dbReference type="Proteomes" id="UP000008008">
    <property type="component" value="Chromosome"/>
</dbReference>
<dbReference type="KEGG" id="rmo:MCI_03285"/>
<gene>
    <name evidence="1" type="ordered locus">MCI_03285</name>
</gene>
<sequence length="186" mass="21397">MDDVIKDMAQKYKMTIPEAKASEEITQMVKDYSENKFNEEITPIKAQKLVDEFTQQTLDIFGEHKLIDSPIIETKNEHINIPLPNVEKQETTNLNLDTIHSKNSPVSSFLNDSVLKEEKQNLINALITEVNKNLPNNTGVLEDKKQAVKTDNTFNKNSEDKKQTIKNKFYKYLSKLTRKLGLKSIK</sequence>
<name>H8KCZ6_RICMS</name>
<evidence type="ECO:0000313" key="2">
    <source>
        <dbReference type="Proteomes" id="UP000008008"/>
    </source>
</evidence>
<evidence type="ECO:0000313" key="1">
    <source>
        <dbReference type="EMBL" id="AFC73529.1"/>
    </source>
</evidence>
<keyword evidence="2" id="KW-1185">Reference proteome</keyword>
<dbReference type="AlphaFoldDB" id="H8KCZ6"/>
<organism evidence="1 2">
    <name type="scientific">Rickettsia montanensis (strain OSU 85-930)</name>
    <dbReference type="NCBI Taxonomy" id="1105114"/>
    <lineage>
        <taxon>Bacteria</taxon>
        <taxon>Pseudomonadati</taxon>
        <taxon>Pseudomonadota</taxon>
        <taxon>Alphaproteobacteria</taxon>
        <taxon>Rickettsiales</taxon>
        <taxon>Rickettsiaceae</taxon>
        <taxon>Rickettsieae</taxon>
        <taxon>Rickettsia</taxon>
        <taxon>spotted fever group</taxon>
    </lineage>
</organism>